<keyword evidence="6 12" id="KW-0297">G-protein coupled receptor</keyword>
<feature type="transmembrane region" description="Helical" evidence="13">
    <location>
        <begin position="221"/>
        <end position="242"/>
    </location>
</feature>
<keyword evidence="8" id="KW-1015">Disulfide bond</keyword>
<dbReference type="InParanoid" id="G1SLJ0"/>
<keyword evidence="16" id="KW-1185">Reference proteome</keyword>
<dbReference type="InterPro" id="IPR050119">
    <property type="entry name" value="CCR1-9-like"/>
</dbReference>
<dbReference type="PROSITE" id="PS00237">
    <property type="entry name" value="G_PROTEIN_RECEP_F1_1"/>
    <property type="match status" value="1"/>
</dbReference>
<dbReference type="GO" id="GO:0016493">
    <property type="term" value="F:C-C chemokine receptor activity"/>
    <property type="evidence" value="ECO:0007669"/>
    <property type="project" value="TreeGrafter"/>
</dbReference>
<reference evidence="15 16" key="1">
    <citation type="journal article" date="2011" name="Nature">
        <title>A high-resolution map of human evolutionary constraint using 29 mammals.</title>
        <authorList>
            <person name="Lindblad-Toh K."/>
            <person name="Garber M."/>
            <person name="Zuk O."/>
            <person name="Lin M.F."/>
            <person name="Parker B.J."/>
            <person name="Washietl S."/>
            <person name="Kheradpour P."/>
            <person name="Ernst J."/>
            <person name="Jordan G."/>
            <person name="Mauceli E."/>
            <person name="Ward L.D."/>
            <person name="Lowe C.B."/>
            <person name="Holloway A.K."/>
            <person name="Clamp M."/>
            <person name="Gnerre S."/>
            <person name="Alfoldi J."/>
            <person name="Beal K."/>
            <person name="Chang J."/>
            <person name="Clawson H."/>
            <person name="Cuff J."/>
            <person name="Di Palma F."/>
            <person name="Fitzgerald S."/>
            <person name="Flicek P."/>
            <person name="Guttman M."/>
            <person name="Hubisz M.J."/>
            <person name="Jaffe D.B."/>
            <person name="Jungreis I."/>
            <person name="Kent W.J."/>
            <person name="Kostka D."/>
            <person name="Lara M."/>
            <person name="Martins A.L."/>
            <person name="Massingham T."/>
            <person name="Moltke I."/>
            <person name="Raney B.J."/>
            <person name="Rasmussen M.D."/>
            <person name="Robinson J."/>
            <person name="Stark A."/>
            <person name="Vilella A.J."/>
            <person name="Wen J."/>
            <person name="Xie X."/>
            <person name="Zody M.C."/>
            <person name="Baldwin J."/>
            <person name="Bloom T."/>
            <person name="Chin C.W."/>
            <person name="Heiman D."/>
            <person name="Nicol R."/>
            <person name="Nusbaum C."/>
            <person name="Young S."/>
            <person name="Wilkinson J."/>
            <person name="Worley K.C."/>
            <person name="Kovar C.L."/>
            <person name="Muzny D.M."/>
            <person name="Gibbs R.A."/>
            <person name="Cree A."/>
            <person name="Dihn H.H."/>
            <person name="Fowler G."/>
            <person name="Jhangiani S."/>
            <person name="Joshi V."/>
            <person name="Lee S."/>
            <person name="Lewis L.R."/>
            <person name="Nazareth L.V."/>
            <person name="Okwuonu G."/>
            <person name="Santibanez J."/>
            <person name="Warren W.C."/>
            <person name="Mardis E.R."/>
            <person name="Weinstock G.M."/>
            <person name="Wilson R.K."/>
            <person name="Delehaunty K."/>
            <person name="Dooling D."/>
            <person name="Fronik C."/>
            <person name="Fulton L."/>
            <person name="Fulton B."/>
            <person name="Graves T."/>
            <person name="Minx P."/>
            <person name="Sodergren E."/>
            <person name="Birney E."/>
            <person name="Margulies E.H."/>
            <person name="Herrero J."/>
            <person name="Green E.D."/>
            <person name="Haussler D."/>
            <person name="Siepel A."/>
            <person name="Goldman N."/>
            <person name="Pollard K.S."/>
            <person name="Pedersen J.S."/>
            <person name="Lander E.S."/>
            <person name="Kellis M."/>
        </authorList>
    </citation>
    <scope>NUCLEOTIDE SEQUENCE [LARGE SCALE GENOMIC DNA]</scope>
    <source>
        <strain evidence="15 16">Thorbecke inbred</strain>
    </source>
</reference>
<dbReference type="HOGENOM" id="CLU_009579_8_3_1"/>
<dbReference type="Gene3D" id="1.20.1070.10">
    <property type="entry name" value="Rhodopsin 7-helix transmembrane proteins"/>
    <property type="match status" value="1"/>
</dbReference>
<reference evidence="15" key="2">
    <citation type="submission" date="2025-08" db="UniProtKB">
        <authorList>
            <consortium name="Ensembl"/>
        </authorList>
    </citation>
    <scope>IDENTIFICATION</scope>
    <source>
        <strain evidence="15">Thorbecke</strain>
    </source>
</reference>
<dbReference type="PRINTS" id="PR01105">
    <property type="entry name" value="CXCCHMKINER6"/>
</dbReference>
<evidence type="ECO:0000313" key="15">
    <source>
        <dbReference type="Ensembl" id="ENSOCUP00000003727.3"/>
    </source>
</evidence>
<dbReference type="InterPro" id="IPR000276">
    <property type="entry name" value="GPCR_Rhodpsn"/>
</dbReference>
<evidence type="ECO:0000256" key="6">
    <source>
        <dbReference type="ARBA" id="ARBA00023040"/>
    </source>
</evidence>
<evidence type="ECO:0000256" key="10">
    <source>
        <dbReference type="ARBA" id="ARBA00023180"/>
    </source>
</evidence>
<comment type="subcellular location">
    <subcellularLocation>
        <location evidence="1">Cell membrane</location>
        <topology evidence="1">Multi-pass membrane protein</topology>
    </subcellularLocation>
</comment>
<keyword evidence="4 12" id="KW-0812">Transmembrane</keyword>
<dbReference type="EMBL" id="AAGW02044001">
    <property type="status" value="NOT_ANNOTATED_CDS"/>
    <property type="molecule type" value="Genomic_DNA"/>
</dbReference>
<feature type="transmembrane region" description="Helical" evidence="13">
    <location>
        <begin position="343"/>
        <end position="360"/>
    </location>
</feature>
<dbReference type="PaxDb" id="9986-ENSOCUP00000003727"/>
<dbReference type="eggNOG" id="ENOG502QSJQ">
    <property type="taxonomic scope" value="Eukaryota"/>
</dbReference>
<evidence type="ECO:0000256" key="12">
    <source>
        <dbReference type="RuleBase" id="RU000688"/>
    </source>
</evidence>
<dbReference type="GO" id="GO:0016494">
    <property type="term" value="F:C-X-C chemokine receptor activity"/>
    <property type="evidence" value="ECO:0007669"/>
    <property type="project" value="InterPro"/>
</dbReference>
<dbReference type="FunCoup" id="G1SLJ0">
    <property type="interactions" value="7"/>
</dbReference>
<dbReference type="GO" id="GO:0006954">
    <property type="term" value="P:inflammatory response"/>
    <property type="evidence" value="ECO:0007669"/>
    <property type="project" value="InterPro"/>
</dbReference>
<evidence type="ECO:0000256" key="7">
    <source>
        <dbReference type="ARBA" id="ARBA00023136"/>
    </source>
</evidence>
<feature type="transmembrane region" description="Helical" evidence="13">
    <location>
        <begin position="305"/>
        <end position="331"/>
    </location>
</feature>
<evidence type="ECO:0000256" key="3">
    <source>
        <dbReference type="ARBA" id="ARBA00022475"/>
    </source>
</evidence>
<evidence type="ECO:0000256" key="13">
    <source>
        <dbReference type="SAM" id="Phobius"/>
    </source>
</evidence>
<name>G1SLJ0_RABIT</name>
<protein>
    <recommendedName>
        <fullName evidence="2">C-X-C chemokine receptor type 6</fullName>
    </recommendedName>
</protein>
<dbReference type="Proteomes" id="UP000001811">
    <property type="component" value="Chromosome 9"/>
</dbReference>
<dbReference type="GO" id="GO:0060326">
    <property type="term" value="P:cell chemotaxis"/>
    <property type="evidence" value="ECO:0007669"/>
    <property type="project" value="TreeGrafter"/>
</dbReference>
<dbReference type="Ensembl" id="ENSOCUT00000004311.3">
    <property type="protein sequence ID" value="ENSOCUP00000003727.3"/>
    <property type="gene ID" value="ENSOCUG00000004317.3"/>
</dbReference>
<proteinExistence type="inferred from homology"/>
<dbReference type="GO" id="GO:0009897">
    <property type="term" value="C:external side of plasma membrane"/>
    <property type="evidence" value="ECO:0007669"/>
    <property type="project" value="TreeGrafter"/>
</dbReference>
<dbReference type="GeneTree" id="ENSGT01030000234667"/>
<dbReference type="PANTHER" id="PTHR10489:SF705">
    <property type="entry name" value="C-X-C CHEMOKINE RECEPTOR TYPE 6"/>
    <property type="match status" value="1"/>
</dbReference>
<dbReference type="PROSITE" id="PS50262">
    <property type="entry name" value="G_PROTEIN_RECEP_F1_2"/>
    <property type="match status" value="1"/>
</dbReference>
<keyword evidence="5 13" id="KW-1133">Transmembrane helix</keyword>
<dbReference type="STRING" id="9986.ENSOCUP00000003727"/>
<evidence type="ECO:0000256" key="9">
    <source>
        <dbReference type="ARBA" id="ARBA00023170"/>
    </source>
</evidence>
<keyword evidence="9 12" id="KW-0675">Receptor</keyword>
<dbReference type="PRINTS" id="PR00237">
    <property type="entry name" value="GPCRRHODOPSN"/>
</dbReference>
<dbReference type="CDD" id="cd15173">
    <property type="entry name" value="7tmA_CXCR6"/>
    <property type="match status" value="1"/>
</dbReference>
<dbReference type="GO" id="GO:0019722">
    <property type="term" value="P:calcium-mediated signaling"/>
    <property type="evidence" value="ECO:0007669"/>
    <property type="project" value="TreeGrafter"/>
</dbReference>
<feature type="transmembrane region" description="Helical" evidence="13">
    <location>
        <begin position="263"/>
        <end position="285"/>
    </location>
</feature>
<keyword evidence="11 12" id="KW-0807">Transducer</keyword>
<dbReference type="InterPro" id="IPR017452">
    <property type="entry name" value="GPCR_Rhodpsn_7TM"/>
</dbReference>
<evidence type="ECO:0000256" key="11">
    <source>
        <dbReference type="ARBA" id="ARBA00023224"/>
    </source>
</evidence>
<sequence>MPLSSGDCQSQPYSLLPLVYKQNPLRARENKLQTRRGGLSGSLGPRVRSCRLVMWILSYRMRVAWVCRATSRGLLNTRRKPGPHHRSGGGSGLVSKLISGTTAKAPLLVFVGGATTMEDEYSDPGFFNSTDSSQEQECFLRFRKVFVPCVYLAVFTCGLIGNSLVLVIYIFYQKLKSLTDVFLMNLPLADLVFVCTLPFWAYAGLHEWVFGELMCRTLLGIYAINFYTSMLTLTCITVDRFLAVVQATKAYNQQAARRSWGKAICVFIWVASFLVSLPQMIYGSVLDLDKHVCDYRNEKISTMVLATQMALGFFLPLFAMIVCYSVIIRTLLRARGFRKHKSLKIIFLVVAVFLLTQMPFNLVKLIRSTSWEYHAMTHFSYVVVVTEAVAYLRACLNPVLYAFVGLKFRKNFLKLVKDAGCLPYLGVASQMKSSEDNSKTCSASHHAEATSMFQL</sequence>
<keyword evidence="10" id="KW-0325">Glycoprotein</keyword>
<keyword evidence="7 13" id="KW-0472">Membrane</keyword>
<dbReference type="Pfam" id="PF00001">
    <property type="entry name" value="7tm_1"/>
    <property type="match status" value="1"/>
</dbReference>
<dbReference type="GO" id="GO:0019957">
    <property type="term" value="F:C-C chemokine binding"/>
    <property type="evidence" value="ECO:0007669"/>
    <property type="project" value="TreeGrafter"/>
</dbReference>
<dbReference type="GO" id="GO:0006955">
    <property type="term" value="P:immune response"/>
    <property type="evidence" value="ECO:0007669"/>
    <property type="project" value="TreeGrafter"/>
</dbReference>
<dbReference type="GO" id="GO:0015026">
    <property type="term" value="F:coreceptor activity"/>
    <property type="evidence" value="ECO:0007669"/>
    <property type="project" value="InterPro"/>
</dbReference>
<feature type="domain" description="G-protein coupled receptors family 1 profile" evidence="14">
    <location>
        <begin position="161"/>
        <end position="401"/>
    </location>
</feature>
<dbReference type="Bgee" id="ENSOCUG00000004317">
    <property type="expression patterns" value="Expressed in blood and 12 other cell types or tissues"/>
</dbReference>
<feature type="transmembrane region" description="Helical" evidence="13">
    <location>
        <begin position="380"/>
        <end position="404"/>
    </location>
</feature>
<dbReference type="SUPFAM" id="SSF81321">
    <property type="entry name" value="Family A G protein-coupled receptor-like"/>
    <property type="match status" value="1"/>
</dbReference>
<reference evidence="15" key="3">
    <citation type="submission" date="2025-09" db="UniProtKB">
        <authorList>
            <consortium name="Ensembl"/>
        </authorList>
    </citation>
    <scope>IDENTIFICATION</scope>
    <source>
        <strain evidence="15">Thorbecke</strain>
    </source>
</reference>
<organism evidence="15 16">
    <name type="scientific">Oryctolagus cuniculus</name>
    <name type="common">Rabbit</name>
    <dbReference type="NCBI Taxonomy" id="9986"/>
    <lineage>
        <taxon>Eukaryota</taxon>
        <taxon>Metazoa</taxon>
        <taxon>Chordata</taxon>
        <taxon>Craniata</taxon>
        <taxon>Vertebrata</taxon>
        <taxon>Euteleostomi</taxon>
        <taxon>Mammalia</taxon>
        <taxon>Eutheria</taxon>
        <taxon>Euarchontoglires</taxon>
        <taxon>Glires</taxon>
        <taxon>Lagomorpha</taxon>
        <taxon>Leporidae</taxon>
        <taxon>Oryctolagus</taxon>
    </lineage>
</organism>
<feature type="transmembrane region" description="Helical" evidence="13">
    <location>
        <begin position="181"/>
        <end position="201"/>
    </location>
</feature>
<evidence type="ECO:0000256" key="4">
    <source>
        <dbReference type="ARBA" id="ARBA00022692"/>
    </source>
</evidence>
<dbReference type="FunFam" id="1.20.1070.10:FF:000035">
    <property type="entry name" value="C-C chemokine receptor type 6"/>
    <property type="match status" value="1"/>
</dbReference>
<evidence type="ECO:0000256" key="8">
    <source>
        <dbReference type="ARBA" id="ARBA00023157"/>
    </source>
</evidence>
<dbReference type="PRINTS" id="PR00657">
    <property type="entry name" value="CCCHEMOKINER"/>
</dbReference>
<dbReference type="PANTHER" id="PTHR10489">
    <property type="entry name" value="CELL ADHESION MOLECULE"/>
    <property type="match status" value="1"/>
</dbReference>
<dbReference type="GO" id="GO:0007204">
    <property type="term" value="P:positive regulation of cytosolic calcium ion concentration"/>
    <property type="evidence" value="ECO:0007669"/>
    <property type="project" value="TreeGrafter"/>
</dbReference>
<evidence type="ECO:0000256" key="5">
    <source>
        <dbReference type="ARBA" id="ARBA00022989"/>
    </source>
</evidence>
<keyword evidence="3" id="KW-1003">Cell membrane</keyword>
<dbReference type="InterPro" id="IPR000355">
    <property type="entry name" value="Chemokine_rcpt"/>
</dbReference>
<dbReference type="InterPro" id="IPR002235">
    <property type="entry name" value="Chemokine_CXCR6"/>
</dbReference>
<evidence type="ECO:0000256" key="2">
    <source>
        <dbReference type="ARBA" id="ARBA00019717"/>
    </source>
</evidence>
<dbReference type="SMR" id="G1SLJ0"/>
<evidence type="ECO:0000313" key="16">
    <source>
        <dbReference type="Proteomes" id="UP000001811"/>
    </source>
</evidence>
<dbReference type="AlphaFoldDB" id="G1SLJ0"/>
<comment type="similarity">
    <text evidence="12">Belongs to the G-protein coupled receptor 1 family.</text>
</comment>
<evidence type="ECO:0000256" key="1">
    <source>
        <dbReference type="ARBA" id="ARBA00004651"/>
    </source>
</evidence>
<accession>G1SLJ0</accession>
<evidence type="ECO:0000259" key="14">
    <source>
        <dbReference type="PROSITE" id="PS50262"/>
    </source>
</evidence>
<feature type="transmembrane region" description="Helical" evidence="13">
    <location>
        <begin position="150"/>
        <end position="172"/>
    </location>
</feature>
<gene>
    <name evidence="15" type="primary">CXCR6</name>
</gene>